<evidence type="ECO:0000256" key="6">
    <source>
        <dbReference type="ARBA" id="ARBA00023139"/>
    </source>
</evidence>
<dbReference type="Proteomes" id="UP000272528">
    <property type="component" value="Chromosome"/>
</dbReference>
<dbReference type="InterPro" id="IPR057336">
    <property type="entry name" value="GerAC_N"/>
</dbReference>
<evidence type="ECO:0000256" key="2">
    <source>
        <dbReference type="ARBA" id="ARBA00007886"/>
    </source>
</evidence>
<comment type="subcellular location">
    <subcellularLocation>
        <location evidence="1">Membrane</location>
        <topology evidence="1">Lipid-anchor</topology>
    </subcellularLocation>
</comment>
<evidence type="ECO:0000259" key="9">
    <source>
        <dbReference type="Pfam" id="PF25198"/>
    </source>
</evidence>
<evidence type="ECO:0000313" key="10">
    <source>
        <dbReference type="EMBL" id="AZN42919.1"/>
    </source>
</evidence>
<sequence>MFSYGCLAGSPLRYRSLDSLRSCVCISHDRCRPACSARDLRHSNKKRRDCAVTRKVILSLLSLLVLGLTGCWDQSLLKDSNLITCVGIDQNEKGKVELTATTNIGIPEVGVAHSTQGKGGLIVTALGNTVREARIMIDRKTTKSLNASELQIVLVSDSFARKNFISPLNVFFRDRLSNLHAKIIIVEGSPSHLMRTISKDNPQVGRYLADMLRGQEKRFIVPAVNLGSIIGDILPPGKDALIPVMKVQADEAQMHGTAMIHDEKMKGILTADETVTALSFTPSEPNEAMITLKVEQGLFPPIRNYMTIAVVGKKRNLHVHIDRNNKIIAQLDAVLTAHIQEFDKYDTYSEANIQKWNRELSEQLTKKAKDTVDKLQKNQCDLYGIGERIRAFHPKLWSSLDWETAYGEVEFQVQVKVQIQHTGGVN</sequence>
<gene>
    <name evidence="10" type="ORF">EJC50_26895</name>
</gene>
<dbReference type="PANTHER" id="PTHR35789">
    <property type="entry name" value="SPORE GERMINATION PROTEIN B3"/>
    <property type="match status" value="1"/>
</dbReference>
<evidence type="ECO:0000256" key="3">
    <source>
        <dbReference type="ARBA" id="ARBA00022544"/>
    </source>
</evidence>
<protein>
    <submittedName>
        <fullName evidence="10">Ger(X)C family spore germination protein</fullName>
    </submittedName>
</protein>
<dbReference type="Pfam" id="PF05504">
    <property type="entry name" value="Spore_GerAC"/>
    <property type="match status" value="1"/>
</dbReference>
<keyword evidence="11" id="KW-1185">Reference proteome</keyword>
<dbReference type="NCBIfam" id="TIGR02887">
    <property type="entry name" value="spore_ger_x_C"/>
    <property type="match status" value="1"/>
</dbReference>
<accession>A0A3Q8X8K5</accession>
<feature type="domain" description="Spore germination GerAC-like C-terminal" evidence="8">
    <location>
        <begin position="256"/>
        <end position="423"/>
    </location>
</feature>
<dbReference type="GO" id="GO:0009847">
    <property type="term" value="P:spore germination"/>
    <property type="evidence" value="ECO:0007669"/>
    <property type="project" value="InterPro"/>
</dbReference>
<comment type="similarity">
    <text evidence="2">Belongs to the GerABKC lipoprotein family.</text>
</comment>
<dbReference type="InterPro" id="IPR046953">
    <property type="entry name" value="Spore_GerAC-like_C"/>
</dbReference>
<dbReference type="GO" id="GO:0016020">
    <property type="term" value="C:membrane"/>
    <property type="evidence" value="ECO:0007669"/>
    <property type="project" value="UniProtKB-SubCell"/>
</dbReference>
<keyword evidence="3" id="KW-0309">Germination</keyword>
<keyword evidence="6" id="KW-0564">Palmitate</keyword>
<dbReference type="EMBL" id="CP034437">
    <property type="protein sequence ID" value="AZN42919.1"/>
    <property type="molecule type" value="Genomic_DNA"/>
</dbReference>
<dbReference type="InterPro" id="IPR008844">
    <property type="entry name" value="Spore_GerAC-like"/>
</dbReference>
<dbReference type="InterPro" id="IPR038501">
    <property type="entry name" value="Spore_GerAC_C_sf"/>
</dbReference>
<dbReference type="PANTHER" id="PTHR35789:SF1">
    <property type="entry name" value="SPORE GERMINATION PROTEIN B3"/>
    <property type="match status" value="1"/>
</dbReference>
<evidence type="ECO:0000256" key="7">
    <source>
        <dbReference type="ARBA" id="ARBA00023288"/>
    </source>
</evidence>
<name>A0A3Q8X8K5_9BACL</name>
<proteinExistence type="inferred from homology"/>
<evidence type="ECO:0000256" key="1">
    <source>
        <dbReference type="ARBA" id="ARBA00004635"/>
    </source>
</evidence>
<reference evidence="11" key="1">
    <citation type="submission" date="2018-12" db="EMBL/GenBank/DDBJ databases">
        <title>Genome sequence of Peanibacillus sp.</title>
        <authorList>
            <person name="Subramani G."/>
            <person name="Srinivasan S."/>
            <person name="Kim M.K."/>
        </authorList>
    </citation>
    <scope>NUCLEOTIDE SEQUENCE [LARGE SCALE GENOMIC DNA]</scope>
    <source>
        <strain evidence="11">18JY67-1</strain>
    </source>
</reference>
<dbReference type="AlphaFoldDB" id="A0A3Q8X8K5"/>
<dbReference type="Pfam" id="PF25198">
    <property type="entry name" value="Spore_GerAC_N"/>
    <property type="match status" value="1"/>
</dbReference>
<keyword evidence="7" id="KW-0449">Lipoprotein</keyword>
<evidence type="ECO:0000313" key="11">
    <source>
        <dbReference type="Proteomes" id="UP000272528"/>
    </source>
</evidence>
<dbReference type="KEGG" id="palb:EJC50_26895"/>
<feature type="domain" description="Spore germination protein N-terminal" evidence="9">
    <location>
        <begin position="73"/>
        <end position="247"/>
    </location>
</feature>
<keyword evidence="4" id="KW-0732">Signal</keyword>
<evidence type="ECO:0000256" key="5">
    <source>
        <dbReference type="ARBA" id="ARBA00023136"/>
    </source>
</evidence>
<evidence type="ECO:0000256" key="4">
    <source>
        <dbReference type="ARBA" id="ARBA00022729"/>
    </source>
</evidence>
<organism evidence="10 11">
    <name type="scientific">Paenibacillus albus</name>
    <dbReference type="NCBI Taxonomy" id="2495582"/>
    <lineage>
        <taxon>Bacteria</taxon>
        <taxon>Bacillati</taxon>
        <taxon>Bacillota</taxon>
        <taxon>Bacilli</taxon>
        <taxon>Bacillales</taxon>
        <taxon>Paenibacillaceae</taxon>
        <taxon>Paenibacillus</taxon>
    </lineage>
</organism>
<dbReference type="Gene3D" id="3.30.300.210">
    <property type="entry name" value="Nutrient germinant receptor protein C, domain 3"/>
    <property type="match status" value="1"/>
</dbReference>
<dbReference type="OrthoDB" id="2370124at2"/>
<evidence type="ECO:0000259" key="8">
    <source>
        <dbReference type="Pfam" id="PF05504"/>
    </source>
</evidence>
<keyword evidence="5" id="KW-0472">Membrane</keyword>